<keyword evidence="4" id="KW-1185">Reference proteome</keyword>
<accession>A0ABS3VYN1</accession>
<evidence type="ECO:0000259" key="2">
    <source>
        <dbReference type="PROSITE" id="PS50936"/>
    </source>
</evidence>
<dbReference type="RefSeq" id="WP_208816605.1">
    <property type="nucleotide sequence ID" value="NZ_WVUH01000328.1"/>
</dbReference>
<sequence>MDLAALGWDPATVLRGRRRDLRPGRVARVDTGVCTVFCVTGTVRATLSGRLFVAAARDRSALPGTGDWVLLGTWPDGRVTVEAVLPRRTALPYPADGRTGPAGLLAANVDVAAVVLPVHPAPAGARVAALVDPVRAAGVPPVVILTKTDLTADTAAIAARVHRAVPGVPVLPVSVRTGRGLPAVRDLVPPGRTLALLGPAGAGKSALVDALAGASVLGVGAARRADGGRRPGGSCRALVRVPGGGAVIDTPGGLDFPVRLGVSSG</sequence>
<name>A0ABS3VYN1_MICEH</name>
<dbReference type="InterPro" id="IPR010914">
    <property type="entry name" value="RsgA_GTPase_dom"/>
</dbReference>
<feature type="domain" description="EngC GTPase" evidence="2">
    <location>
        <begin position="107"/>
        <end position="254"/>
    </location>
</feature>
<dbReference type="PANTHER" id="PTHR32120">
    <property type="entry name" value="SMALL RIBOSOMAL SUBUNIT BIOGENESIS GTPASE RSGA"/>
    <property type="match status" value="1"/>
</dbReference>
<reference evidence="3 4" key="1">
    <citation type="submission" date="2019-12" db="EMBL/GenBank/DDBJ databases">
        <title>Whole genome sequencing of endophytic Actinobacterium Micromonospora sp. MPMI6T.</title>
        <authorList>
            <person name="Evv R."/>
            <person name="Podile A.R."/>
        </authorList>
    </citation>
    <scope>NUCLEOTIDE SEQUENCE [LARGE SCALE GENOMIC DNA]</scope>
    <source>
        <strain evidence="3 4">MPMI6</strain>
    </source>
</reference>
<dbReference type="PANTHER" id="PTHR32120:SF10">
    <property type="entry name" value="SMALL RIBOSOMAL SUBUNIT BIOGENESIS GTPASE RSGA"/>
    <property type="match status" value="1"/>
</dbReference>
<protein>
    <submittedName>
        <fullName evidence="3">GTPase RsgA</fullName>
    </submittedName>
</protein>
<dbReference type="SUPFAM" id="SSF52540">
    <property type="entry name" value="P-loop containing nucleoside triphosphate hydrolases"/>
    <property type="match status" value="1"/>
</dbReference>
<dbReference type="EMBL" id="WVUH01000328">
    <property type="protein sequence ID" value="MBO4209646.1"/>
    <property type="molecule type" value="Genomic_DNA"/>
</dbReference>
<dbReference type="Proteomes" id="UP000823521">
    <property type="component" value="Unassembled WGS sequence"/>
</dbReference>
<proteinExistence type="predicted"/>
<dbReference type="InterPro" id="IPR004881">
    <property type="entry name" value="Ribosome_biogen_GTPase_RsgA"/>
</dbReference>
<evidence type="ECO:0000313" key="3">
    <source>
        <dbReference type="EMBL" id="MBO4209646.1"/>
    </source>
</evidence>
<comment type="caution">
    <text evidence="3">The sequence shown here is derived from an EMBL/GenBank/DDBJ whole genome shotgun (WGS) entry which is preliminary data.</text>
</comment>
<dbReference type="Pfam" id="PF03193">
    <property type="entry name" value="RsgA_GTPase"/>
    <property type="match status" value="1"/>
</dbReference>
<keyword evidence="1" id="KW-0690">Ribosome biogenesis</keyword>
<organism evidence="3 4">
    <name type="scientific">Micromonospora echinofusca</name>
    <dbReference type="NCBI Taxonomy" id="47858"/>
    <lineage>
        <taxon>Bacteria</taxon>
        <taxon>Bacillati</taxon>
        <taxon>Actinomycetota</taxon>
        <taxon>Actinomycetes</taxon>
        <taxon>Micromonosporales</taxon>
        <taxon>Micromonosporaceae</taxon>
        <taxon>Micromonospora</taxon>
    </lineage>
</organism>
<evidence type="ECO:0000313" key="4">
    <source>
        <dbReference type="Proteomes" id="UP000823521"/>
    </source>
</evidence>
<dbReference type="PROSITE" id="PS50936">
    <property type="entry name" value="ENGC_GTPASE"/>
    <property type="match status" value="1"/>
</dbReference>
<evidence type="ECO:0000256" key="1">
    <source>
        <dbReference type="ARBA" id="ARBA00022517"/>
    </source>
</evidence>
<dbReference type="InterPro" id="IPR027417">
    <property type="entry name" value="P-loop_NTPase"/>
</dbReference>
<dbReference type="Gene3D" id="3.40.50.300">
    <property type="entry name" value="P-loop containing nucleotide triphosphate hydrolases"/>
    <property type="match status" value="1"/>
</dbReference>
<gene>
    <name evidence="3" type="primary">rsgA</name>
    <name evidence="3" type="ORF">GSF22_27185</name>
</gene>